<keyword evidence="7" id="KW-1185">Reference proteome</keyword>
<evidence type="ECO:0000259" key="5">
    <source>
        <dbReference type="Pfam" id="PF13525"/>
    </source>
</evidence>
<dbReference type="eggNOG" id="COG4105">
    <property type="taxonomic scope" value="Bacteria"/>
</dbReference>
<dbReference type="SUPFAM" id="SSF48452">
    <property type="entry name" value="TPR-like"/>
    <property type="match status" value="1"/>
</dbReference>
<evidence type="ECO:0000256" key="3">
    <source>
        <dbReference type="ARBA" id="ARBA00023237"/>
    </source>
</evidence>
<feature type="signal peptide" evidence="4">
    <location>
        <begin position="1"/>
        <end position="20"/>
    </location>
</feature>
<protein>
    <submittedName>
        <fullName evidence="6">Competence protein ComL</fullName>
    </submittedName>
</protein>
<dbReference type="RefSeq" id="WP_015471069.1">
    <property type="nucleotide sequence ID" value="NC_020813.1"/>
</dbReference>
<dbReference type="PATRIC" id="fig|1184267.3.peg.2396"/>
<dbReference type="KEGG" id="bex:A11Q_2363"/>
<evidence type="ECO:0000313" key="6">
    <source>
        <dbReference type="EMBL" id="AGH96579.1"/>
    </source>
</evidence>
<gene>
    <name evidence="6" type="ORF">A11Q_2363</name>
</gene>
<evidence type="ECO:0000256" key="4">
    <source>
        <dbReference type="SAM" id="SignalP"/>
    </source>
</evidence>
<dbReference type="HOGENOM" id="CLU_065982_2_1_7"/>
<accession>M4VTQ3</accession>
<reference evidence="6 7" key="1">
    <citation type="journal article" date="2013" name="ISME J.">
        <title>By their genes ye shall know them: genomic signatures of predatory bacteria.</title>
        <authorList>
            <person name="Pasternak Z."/>
            <person name="Pietrokovski S."/>
            <person name="Rotem O."/>
            <person name="Gophna U."/>
            <person name="Lurie-Weinberger M.N."/>
            <person name="Jurkevitch E."/>
        </authorList>
    </citation>
    <scope>NUCLEOTIDE SEQUENCE [LARGE SCALE GENOMIC DNA]</scope>
    <source>
        <strain evidence="6 7">JSS</strain>
    </source>
</reference>
<dbReference type="InterPro" id="IPR039565">
    <property type="entry name" value="BamD-like"/>
</dbReference>
<dbReference type="InterPro" id="IPR017689">
    <property type="entry name" value="BamD"/>
</dbReference>
<dbReference type="Gene3D" id="1.25.40.10">
    <property type="entry name" value="Tetratricopeptide repeat domain"/>
    <property type="match status" value="1"/>
</dbReference>
<dbReference type="Proteomes" id="UP000012040">
    <property type="component" value="Chromosome"/>
</dbReference>
<evidence type="ECO:0000256" key="2">
    <source>
        <dbReference type="ARBA" id="ARBA00023136"/>
    </source>
</evidence>
<dbReference type="HAMAP" id="MF_00922">
    <property type="entry name" value="OM_assembly_BamD"/>
    <property type="match status" value="1"/>
</dbReference>
<keyword evidence="1 4" id="KW-0732">Signal</keyword>
<dbReference type="OrthoDB" id="5290732at2"/>
<feature type="chain" id="PRO_5009017433" evidence="4">
    <location>
        <begin position="21"/>
        <end position="247"/>
    </location>
</feature>
<proteinExistence type="inferred from homology"/>
<dbReference type="STRING" id="1184267.A11Q_2363"/>
<feature type="domain" description="Outer membrane lipoprotein BamD-like" evidence="5">
    <location>
        <begin position="29"/>
        <end position="219"/>
    </location>
</feature>
<evidence type="ECO:0000313" key="7">
    <source>
        <dbReference type="Proteomes" id="UP000012040"/>
    </source>
</evidence>
<organism evidence="6 7">
    <name type="scientific">Pseudobdellovibrio exovorus JSS</name>
    <dbReference type="NCBI Taxonomy" id="1184267"/>
    <lineage>
        <taxon>Bacteria</taxon>
        <taxon>Pseudomonadati</taxon>
        <taxon>Bdellovibrionota</taxon>
        <taxon>Bdellovibrionia</taxon>
        <taxon>Bdellovibrionales</taxon>
        <taxon>Pseudobdellovibrionaceae</taxon>
        <taxon>Pseudobdellovibrio</taxon>
    </lineage>
</organism>
<name>M4VTQ3_9BACT</name>
<dbReference type="InterPro" id="IPR011990">
    <property type="entry name" value="TPR-like_helical_dom_sf"/>
</dbReference>
<dbReference type="NCBIfam" id="TIGR03302">
    <property type="entry name" value="OM_YfiO"/>
    <property type="match status" value="1"/>
</dbReference>
<dbReference type="AlphaFoldDB" id="M4VTQ3"/>
<evidence type="ECO:0000256" key="1">
    <source>
        <dbReference type="ARBA" id="ARBA00022729"/>
    </source>
</evidence>
<dbReference type="Pfam" id="PF13525">
    <property type="entry name" value="YfiO"/>
    <property type="match status" value="1"/>
</dbReference>
<sequence length="247" mass="28838">MTSKILKLLFISIFSFSVFSCTSADKTASTAEEAFAIAQEFDKKDRYTVAIQRYNDVKNKFPYSSYATAAELAIADVHFRSEAYPEAQVSYQNFRELHPRHARIDYVIFQIGMSYYQQLPDTFDRDIALANDAVYSFNELIRRFPNSEYFPQAQEYRRKAFTMLNEKELYIADFYFKQKVYSSALLRYESSYRKFPGFGLEPRSLLGATKSAQKLEDRQKQSQYYGLLISKFPESDEAKEAKREGLE</sequence>
<dbReference type="EMBL" id="CP003537">
    <property type="protein sequence ID" value="AGH96579.1"/>
    <property type="molecule type" value="Genomic_DNA"/>
</dbReference>
<dbReference type="PROSITE" id="PS51257">
    <property type="entry name" value="PROKAR_LIPOPROTEIN"/>
    <property type="match status" value="1"/>
</dbReference>
<keyword evidence="3" id="KW-0998">Cell outer membrane</keyword>
<keyword evidence="2" id="KW-0472">Membrane</keyword>